<dbReference type="InterPro" id="IPR045865">
    <property type="entry name" value="ACT-like_dom_sf"/>
</dbReference>
<dbReference type="Gene3D" id="3.30.70.1150">
    <property type="entry name" value="ACT-like. Chain A, domain 2"/>
    <property type="match status" value="1"/>
</dbReference>
<dbReference type="InterPro" id="IPR039557">
    <property type="entry name" value="AHAS_ACT"/>
</dbReference>
<evidence type="ECO:0000256" key="4">
    <source>
        <dbReference type="ARBA" id="ARBA00011744"/>
    </source>
</evidence>
<dbReference type="SUPFAM" id="SSF55021">
    <property type="entry name" value="ACT-like"/>
    <property type="match status" value="2"/>
</dbReference>
<comment type="subunit">
    <text evidence="4 8">Dimer of large and small chains.</text>
</comment>
<dbReference type="UniPathway" id="UPA00049">
    <property type="reaction ID" value="UER00059"/>
</dbReference>
<comment type="caution">
    <text evidence="11">The sequence shown here is derived from an EMBL/GenBank/DDBJ whole genome shotgun (WGS) entry which is preliminary data.</text>
</comment>
<dbReference type="PANTHER" id="PTHR30239">
    <property type="entry name" value="ACETOLACTATE SYNTHASE SMALL SUBUNIT"/>
    <property type="match status" value="1"/>
</dbReference>
<protein>
    <recommendedName>
        <fullName evidence="8">Acetolactate synthase small subunit</fullName>
        <shortName evidence="8">AHAS</shortName>
        <shortName evidence="8">ALS</shortName>
        <ecNumber evidence="8">2.2.1.6</ecNumber>
    </recommendedName>
    <alternativeName>
        <fullName evidence="8">Acetohydroxy-acid synthase small subunit</fullName>
    </alternativeName>
</protein>
<organism evidence="11 12">
    <name type="scientific">Schinkia azotoformans MEV2011</name>
    <dbReference type="NCBI Taxonomy" id="1348973"/>
    <lineage>
        <taxon>Bacteria</taxon>
        <taxon>Bacillati</taxon>
        <taxon>Bacillota</taxon>
        <taxon>Bacilli</taxon>
        <taxon>Bacillales</taxon>
        <taxon>Bacillaceae</taxon>
        <taxon>Calidifontibacillus/Schinkia group</taxon>
        <taxon>Schinkia</taxon>
    </lineage>
</organism>
<dbReference type="NCBIfam" id="TIGR00119">
    <property type="entry name" value="acolac_sm"/>
    <property type="match status" value="1"/>
</dbReference>
<evidence type="ECO:0000313" key="12">
    <source>
        <dbReference type="Proteomes" id="UP000027936"/>
    </source>
</evidence>
<dbReference type="InterPro" id="IPR002912">
    <property type="entry name" value="ACT_dom"/>
</dbReference>
<dbReference type="EMBL" id="JJRY01000003">
    <property type="protein sequence ID" value="KEF39513.1"/>
    <property type="molecule type" value="Genomic_DNA"/>
</dbReference>
<dbReference type="Proteomes" id="UP000027936">
    <property type="component" value="Unassembled WGS sequence"/>
</dbReference>
<name>A0A072NRJ3_SCHAZ</name>
<dbReference type="PATRIC" id="fig|1348973.3.peg.1255"/>
<dbReference type="RefSeq" id="WP_035194167.1">
    <property type="nucleotide sequence ID" value="NZ_JJRY01000003.1"/>
</dbReference>
<evidence type="ECO:0000256" key="3">
    <source>
        <dbReference type="ARBA" id="ARBA00006341"/>
    </source>
</evidence>
<reference evidence="11 12" key="1">
    <citation type="submission" date="2014-04" db="EMBL/GenBank/DDBJ databases">
        <title>Draft genome sequence of Bacillus azotoformans MEV2011, a (co-) denitrifying strain unable to grow in the presence of oxygen.</title>
        <authorList>
            <person name="Nielsen M."/>
            <person name="Schreiber L."/>
            <person name="Finster K."/>
            <person name="Schramm A."/>
        </authorList>
    </citation>
    <scope>NUCLEOTIDE SEQUENCE [LARGE SCALE GENOMIC DNA]</scope>
    <source>
        <strain evidence="11 12">MEV2011</strain>
    </source>
</reference>
<dbReference type="InterPro" id="IPR054480">
    <property type="entry name" value="AHAS_small-like_ACT"/>
</dbReference>
<keyword evidence="8 11" id="KW-0808">Transferase</keyword>
<accession>A0A072NRJ3</accession>
<evidence type="ECO:0000256" key="1">
    <source>
        <dbReference type="ARBA" id="ARBA00004974"/>
    </source>
</evidence>
<evidence type="ECO:0000313" key="11">
    <source>
        <dbReference type="EMBL" id="KEF39513.1"/>
    </source>
</evidence>
<keyword evidence="5 8" id="KW-0028">Amino-acid biosynthesis</keyword>
<dbReference type="PROSITE" id="PS51671">
    <property type="entry name" value="ACT"/>
    <property type="match status" value="1"/>
</dbReference>
<dbReference type="FunFam" id="3.30.70.1150:FF:000001">
    <property type="entry name" value="Acetolactate synthase small subunit"/>
    <property type="match status" value="1"/>
</dbReference>
<dbReference type="GO" id="GO:0003984">
    <property type="term" value="F:acetolactate synthase activity"/>
    <property type="evidence" value="ECO:0007669"/>
    <property type="project" value="UniProtKB-UniRule"/>
</dbReference>
<dbReference type="GO" id="GO:0009099">
    <property type="term" value="P:L-valine biosynthetic process"/>
    <property type="evidence" value="ECO:0007669"/>
    <property type="project" value="UniProtKB-UniRule"/>
</dbReference>
<comment type="pathway">
    <text evidence="1 8">Amino-acid biosynthesis; L-isoleucine biosynthesis; L-isoleucine from 2-oxobutanoate: step 1/4.</text>
</comment>
<dbReference type="Gene3D" id="3.30.70.260">
    <property type="match status" value="1"/>
</dbReference>
<dbReference type="InterPro" id="IPR019455">
    <property type="entry name" value="Acetolactate_synth_ssu_C"/>
</dbReference>
<dbReference type="FunFam" id="3.30.70.260:FF:000001">
    <property type="entry name" value="Acetolactate synthase, small subunit"/>
    <property type="match status" value="1"/>
</dbReference>
<dbReference type="UniPathway" id="UPA00047">
    <property type="reaction ID" value="UER00055"/>
</dbReference>
<evidence type="ECO:0000256" key="7">
    <source>
        <dbReference type="ARBA" id="ARBA00048670"/>
    </source>
</evidence>
<dbReference type="Pfam" id="PF10369">
    <property type="entry name" value="ALS_ss_C"/>
    <property type="match status" value="1"/>
</dbReference>
<dbReference type="NCBIfam" id="NF008864">
    <property type="entry name" value="PRK11895.1"/>
    <property type="match status" value="1"/>
</dbReference>
<dbReference type="Pfam" id="PF22629">
    <property type="entry name" value="ACT_AHAS_ss"/>
    <property type="match status" value="1"/>
</dbReference>
<evidence type="ECO:0000256" key="6">
    <source>
        <dbReference type="ARBA" id="ARBA00023304"/>
    </source>
</evidence>
<dbReference type="OrthoDB" id="9787365at2"/>
<feature type="region of interest" description="Disordered" evidence="9">
    <location>
        <begin position="155"/>
        <end position="174"/>
    </location>
</feature>
<dbReference type="EC" id="2.2.1.6" evidence="8"/>
<keyword evidence="6 8" id="KW-0100">Branched-chain amino acid biosynthesis</keyword>
<dbReference type="GO" id="GO:0005829">
    <property type="term" value="C:cytosol"/>
    <property type="evidence" value="ECO:0007669"/>
    <property type="project" value="TreeGrafter"/>
</dbReference>
<proteinExistence type="inferred from homology"/>
<dbReference type="InterPro" id="IPR004789">
    <property type="entry name" value="Acetalactate_synth_ssu"/>
</dbReference>
<dbReference type="PANTHER" id="PTHR30239:SF0">
    <property type="entry name" value="ACETOLACTATE SYNTHASE SMALL SUBUNIT 1, CHLOROPLASTIC"/>
    <property type="match status" value="1"/>
</dbReference>
<evidence type="ECO:0000259" key="10">
    <source>
        <dbReference type="PROSITE" id="PS51671"/>
    </source>
</evidence>
<dbReference type="CDD" id="cd04878">
    <property type="entry name" value="ACT_AHAS"/>
    <property type="match status" value="1"/>
</dbReference>
<dbReference type="GO" id="GO:1990610">
    <property type="term" value="F:acetolactate synthase regulator activity"/>
    <property type="evidence" value="ECO:0007669"/>
    <property type="project" value="UniProtKB-UniRule"/>
</dbReference>
<comment type="similarity">
    <text evidence="3 8">Belongs to the acetolactate synthase small subunit family.</text>
</comment>
<dbReference type="AlphaFoldDB" id="A0A072NRJ3"/>
<comment type="function">
    <text evidence="8">Catalyzes the conversion of 2 pyruvate molecules into acetolactate in the first common step of the biosynthetic pathway of the branched-amino acids such as leucine, isoleucine, and valine.</text>
</comment>
<evidence type="ECO:0000256" key="8">
    <source>
        <dbReference type="RuleBase" id="RU368092"/>
    </source>
</evidence>
<evidence type="ECO:0000256" key="2">
    <source>
        <dbReference type="ARBA" id="ARBA00005025"/>
    </source>
</evidence>
<gene>
    <name evidence="11" type="ORF">M670_01282</name>
</gene>
<comment type="pathway">
    <text evidence="2 8">Amino-acid biosynthesis; L-valine biosynthesis; L-valine from pyruvate: step 1/4.</text>
</comment>
<comment type="catalytic activity">
    <reaction evidence="7 8">
        <text>2 pyruvate + H(+) = (2S)-2-acetolactate + CO2</text>
        <dbReference type="Rhea" id="RHEA:25249"/>
        <dbReference type="ChEBI" id="CHEBI:15361"/>
        <dbReference type="ChEBI" id="CHEBI:15378"/>
        <dbReference type="ChEBI" id="CHEBI:16526"/>
        <dbReference type="ChEBI" id="CHEBI:58476"/>
        <dbReference type="EC" id="2.2.1.6"/>
    </reaction>
</comment>
<evidence type="ECO:0000256" key="5">
    <source>
        <dbReference type="ARBA" id="ARBA00022605"/>
    </source>
</evidence>
<evidence type="ECO:0000256" key="9">
    <source>
        <dbReference type="SAM" id="MobiDB-lite"/>
    </source>
</evidence>
<feature type="compositionally biased region" description="Polar residues" evidence="9">
    <location>
        <begin position="165"/>
        <end position="174"/>
    </location>
</feature>
<dbReference type="GO" id="GO:0009097">
    <property type="term" value="P:isoleucine biosynthetic process"/>
    <property type="evidence" value="ECO:0007669"/>
    <property type="project" value="UniProtKB-UniRule"/>
</dbReference>
<sequence>MKRIVTATVNNQPGVLNRITGLFTRRDYNIESITVGVTENPSISRMTFVVNVDDETKTEQLTKQLNKQIDVIKVQDITDLPKIERELALIKVVSNPQTRSELAGIIDPFRASIVDVSRDSLVVQVTGDSQKIEALIELIRPYGIKEIARTGTTAFTRGSKKGSGQEKSQGTYAN</sequence>
<feature type="domain" description="ACT" evidence="10">
    <location>
        <begin position="4"/>
        <end position="79"/>
    </location>
</feature>
<dbReference type="InterPro" id="IPR027271">
    <property type="entry name" value="Acetolactate_synth/TF_NikR_C"/>
</dbReference>